<dbReference type="EMBL" id="KN837172">
    <property type="protein sequence ID" value="KIJ37045.1"/>
    <property type="molecule type" value="Genomic_DNA"/>
</dbReference>
<dbReference type="AlphaFoldDB" id="A0A0C9VHM5"/>
<organism evidence="1 2">
    <name type="scientific">Sphaerobolus stellatus (strain SS14)</name>
    <dbReference type="NCBI Taxonomy" id="990650"/>
    <lineage>
        <taxon>Eukaryota</taxon>
        <taxon>Fungi</taxon>
        <taxon>Dikarya</taxon>
        <taxon>Basidiomycota</taxon>
        <taxon>Agaricomycotina</taxon>
        <taxon>Agaricomycetes</taxon>
        <taxon>Phallomycetidae</taxon>
        <taxon>Geastrales</taxon>
        <taxon>Sphaerobolaceae</taxon>
        <taxon>Sphaerobolus</taxon>
    </lineage>
</organism>
<evidence type="ECO:0000313" key="2">
    <source>
        <dbReference type="Proteomes" id="UP000054279"/>
    </source>
</evidence>
<protein>
    <submittedName>
        <fullName evidence="1">Uncharacterized protein</fullName>
    </submittedName>
</protein>
<sequence length="183" mass="20411">MHHIEPVLRQHDRLLGDIFLIFTVWMTLNAPRAFVTTCGCGHWPIKPFRSGERRRLAQTKSEKIARIDGISDLVYQGEVGDDGRPTAAHFEVHGMLVGNFNGTIFEINVFRYLASETVALLLLVCAAFRINIKKLRANLFVAFDASSHLFAITSEEVLDGEIDDLDVEFVQVVGRPGVGSSRS</sequence>
<reference evidence="1 2" key="1">
    <citation type="submission" date="2014-06" db="EMBL/GenBank/DDBJ databases">
        <title>Evolutionary Origins and Diversification of the Mycorrhizal Mutualists.</title>
        <authorList>
            <consortium name="DOE Joint Genome Institute"/>
            <consortium name="Mycorrhizal Genomics Consortium"/>
            <person name="Kohler A."/>
            <person name="Kuo A."/>
            <person name="Nagy L.G."/>
            <person name="Floudas D."/>
            <person name="Copeland A."/>
            <person name="Barry K.W."/>
            <person name="Cichocki N."/>
            <person name="Veneault-Fourrey C."/>
            <person name="LaButti K."/>
            <person name="Lindquist E.A."/>
            <person name="Lipzen A."/>
            <person name="Lundell T."/>
            <person name="Morin E."/>
            <person name="Murat C."/>
            <person name="Riley R."/>
            <person name="Ohm R."/>
            <person name="Sun H."/>
            <person name="Tunlid A."/>
            <person name="Henrissat B."/>
            <person name="Grigoriev I.V."/>
            <person name="Hibbett D.S."/>
            <person name="Martin F."/>
        </authorList>
    </citation>
    <scope>NUCLEOTIDE SEQUENCE [LARGE SCALE GENOMIC DNA]</scope>
    <source>
        <strain evidence="1 2">SS14</strain>
    </source>
</reference>
<proteinExistence type="predicted"/>
<accession>A0A0C9VHM5</accession>
<dbReference type="Proteomes" id="UP000054279">
    <property type="component" value="Unassembled WGS sequence"/>
</dbReference>
<gene>
    <name evidence="1" type="ORF">M422DRAFT_260432</name>
</gene>
<keyword evidence="2" id="KW-1185">Reference proteome</keyword>
<evidence type="ECO:0000313" key="1">
    <source>
        <dbReference type="EMBL" id="KIJ37045.1"/>
    </source>
</evidence>
<dbReference type="HOGENOM" id="CLU_1476045_0_0_1"/>
<name>A0A0C9VHM5_SPHS4</name>